<dbReference type="EMBL" id="FNFK01000047">
    <property type="protein sequence ID" value="SDK65692.1"/>
    <property type="molecule type" value="Genomic_DNA"/>
</dbReference>
<gene>
    <name evidence="1" type="ORF">SAMN04488098_104722</name>
</gene>
<proteinExistence type="predicted"/>
<sequence length="49" mass="5962">MYALIPRLKPWAFTLDSSVKGTIMKDEMKRNDRSFLHYKVFELVLRRFL</sequence>
<accession>A0A1G9DPA1</accession>
<dbReference type="Proteomes" id="UP000199433">
    <property type="component" value="Unassembled WGS sequence"/>
</dbReference>
<name>A0A1G9DPA1_9LACT</name>
<evidence type="ECO:0000313" key="2">
    <source>
        <dbReference type="Proteomes" id="UP000199433"/>
    </source>
</evidence>
<reference evidence="2" key="1">
    <citation type="submission" date="2016-10" db="EMBL/GenBank/DDBJ databases">
        <authorList>
            <person name="Varghese N."/>
            <person name="Submissions S."/>
        </authorList>
    </citation>
    <scope>NUCLEOTIDE SEQUENCE [LARGE SCALE GENOMIC DNA]</scope>
    <source>
        <strain evidence="2">DSM 19181</strain>
    </source>
</reference>
<keyword evidence="2" id="KW-1185">Reference proteome</keyword>
<dbReference type="AlphaFoldDB" id="A0A1G9DPA1"/>
<evidence type="ECO:0000313" key="1">
    <source>
        <dbReference type="EMBL" id="SDK65692.1"/>
    </source>
</evidence>
<organism evidence="1 2">
    <name type="scientific">Alkalibacterium thalassium</name>
    <dbReference type="NCBI Taxonomy" id="426701"/>
    <lineage>
        <taxon>Bacteria</taxon>
        <taxon>Bacillati</taxon>
        <taxon>Bacillota</taxon>
        <taxon>Bacilli</taxon>
        <taxon>Lactobacillales</taxon>
        <taxon>Carnobacteriaceae</taxon>
        <taxon>Alkalibacterium</taxon>
    </lineage>
</organism>
<protein>
    <submittedName>
        <fullName evidence="1">Uncharacterized protein</fullName>
    </submittedName>
</protein>